<name>A0A173YR67_9FIRM</name>
<feature type="domain" description="Response regulatory" evidence="4">
    <location>
        <begin position="3"/>
        <end position="120"/>
    </location>
</feature>
<dbReference type="PROSITE" id="PS50930">
    <property type="entry name" value="HTH_LYTTR"/>
    <property type="match status" value="1"/>
</dbReference>
<dbReference type="GO" id="GO:0003677">
    <property type="term" value="F:DNA binding"/>
    <property type="evidence" value="ECO:0007669"/>
    <property type="project" value="InterPro"/>
</dbReference>
<evidence type="ECO:0000256" key="1">
    <source>
        <dbReference type="ARBA" id="ARBA00018672"/>
    </source>
</evidence>
<evidence type="ECO:0000313" key="6">
    <source>
        <dbReference type="EMBL" id="CUN65565.1"/>
    </source>
</evidence>
<dbReference type="GO" id="GO:0000156">
    <property type="term" value="F:phosphorelay response regulator activity"/>
    <property type="evidence" value="ECO:0007669"/>
    <property type="project" value="InterPro"/>
</dbReference>
<evidence type="ECO:0000259" key="4">
    <source>
        <dbReference type="PROSITE" id="PS50110"/>
    </source>
</evidence>
<dbReference type="SMART" id="SM00850">
    <property type="entry name" value="LytTR"/>
    <property type="match status" value="1"/>
</dbReference>
<comment type="function">
    <text evidence="2">May play the central regulatory role in sporulation. It may be an element of the effector pathway responsible for the activation of sporulation genes in response to nutritional stress. Spo0A may act in concert with spo0H (a sigma factor) to control the expression of some genes that are critical to the sporulation process.</text>
</comment>
<evidence type="ECO:0000259" key="5">
    <source>
        <dbReference type="PROSITE" id="PS50930"/>
    </source>
</evidence>
<evidence type="ECO:0000313" key="7">
    <source>
        <dbReference type="EMBL" id="CUP12418.1"/>
    </source>
</evidence>
<evidence type="ECO:0000256" key="2">
    <source>
        <dbReference type="ARBA" id="ARBA00024867"/>
    </source>
</evidence>
<dbReference type="EMBL" id="CYZN01000004">
    <property type="protein sequence ID" value="CUN65565.1"/>
    <property type="molecule type" value="Genomic_DNA"/>
</dbReference>
<dbReference type="eggNOG" id="COG3279">
    <property type="taxonomic scope" value="Bacteria"/>
</dbReference>
<dbReference type="InterPro" id="IPR046947">
    <property type="entry name" value="LytR-like"/>
</dbReference>
<dbReference type="SMART" id="SM00448">
    <property type="entry name" value="REC"/>
    <property type="match status" value="1"/>
</dbReference>
<dbReference type="SUPFAM" id="SSF52172">
    <property type="entry name" value="CheY-like"/>
    <property type="match status" value="1"/>
</dbReference>
<sequence>MIQIAIVEDEEIYVKQLTEYIRKYQTERGRSIKVTVFGDGEDITENYNGGFDIILMDIQMRFMDGMTAAEKIRQMDQKVIIMFITNMIQYAVRGYEVDAMDYVVKPVEYFSFSQKLDKAVGRMRSEVKEFLTIPIGEGVVKIDIADIYFIEGQRHNVIYHTSRGDYCSRITMKELEEKLAVHNFFRCAKGYLVNMNHVEGFVGSDCVIHNVHIPVSRTRKKEFMNLLLQNLNME</sequence>
<accession>A0A173YR67</accession>
<keyword evidence="3" id="KW-0597">Phosphoprotein</keyword>
<evidence type="ECO:0000313" key="9">
    <source>
        <dbReference type="Proteomes" id="UP000095712"/>
    </source>
</evidence>
<dbReference type="Proteomes" id="UP000095431">
    <property type="component" value="Unassembled WGS sequence"/>
</dbReference>
<dbReference type="PANTHER" id="PTHR37299:SF1">
    <property type="entry name" value="STAGE 0 SPORULATION PROTEIN A HOMOLOG"/>
    <property type="match status" value="1"/>
</dbReference>
<dbReference type="InterPro" id="IPR011006">
    <property type="entry name" value="CheY-like_superfamily"/>
</dbReference>
<dbReference type="InterPro" id="IPR001789">
    <property type="entry name" value="Sig_transdc_resp-reg_receiver"/>
</dbReference>
<dbReference type="Gene3D" id="2.40.50.1020">
    <property type="entry name" value="LytTr DNA-binding domain"/>
    <property type="match status" value="1"/>
</dbReference>
<dbReference type="OrthoDB" id="9802383at2"/>
<dbReference type="RefSeq" id="WP_025578142.1">
    <property type="nucleotide sequence ID" value="NZ_BTHH01000003.1"/>
</dbReference>
<dbReference type="Pfam" id="PF04397">
    <property type="entry name" value="LytTR"/>
    <property type="match status" value="1"/>
</dbReference>
<dbReference type="PROSITE" id="PS50110">
    <property type="entry name" value="RESPONSE_REGULATORY"/>
    <property type="match status" value="1"/>
</dbReference>
<protein>
    <recommendedName>
        <fullName evidence="1">Stage 0 sporulation protein A homolog</fullName>
    </recommendedName>
</protein>
<proteinExistence type="predicted"/>
<reference evidence="8 9" key="1">
    <citation type="submission" date="2015-09" db="EMBL/GenBank/DDBJ databases">
        <authorList>
            <consortium name="Pathogen Informatics"/>
        </authorList>
    </citation>
    <scope>NUCLEOTIDE SEQUENCE [LARGE SCALE GENOMIC DNA]</scope>
    <source>
        <strain evidence="6 8">2789STDY5834863</strain>
        <strain evidence="7 9">2789STDY5834911</strain>
    </source>
</reference>
<dbReference type="Gene3D" id="3.40.50.2300">
    <property type="match status" value="1"/>
</dbReference>
<dbReference type="PANTHER" id="PTHR37299">
    <property type="entry name" value="TRANSCRIPTIONAL REGULATOR-RELATED"/>
    <property type="match status" value="1"/>
</dbReference>
<dbReference type="EMBL" id="CZAW01000005">
    <property type="protein sequence ID" value="CUP12418.1"/>
    <property type="molecule type" value="Genomic_DNA"/>
</dbReference>
<organism evidence="6 8">
    <name type="scientific">Blautia wexlerae</name>
    <dbReference type="NCBI Taxonomy" id="418240"/>
    <lineage>
        <taxon>Bacteria</taxon>
        <taxon>Bacillati</taxon>
        <taxon>Bacillota</taxon>
        <taxon>Clostridia</taxon>
        <taxon>Lachnospirales</taxon>
        <taxon>Lachnospiraceae</taxon>
        <taxon>Blautia</taxon>
    </lineage>
</organism>
<evidence type="ECO:0000256" key="3">
    <source>
        <dbReference type="PROSITE-ProRule" id="PRU00169"/>
    </source>
</evidence>
<dbReference type="AlphaFoldDB" id="A0A173YR67"/>
<dbReference type="GeneID" id="75080295"/>
<feature type="domain" description="HTH LytTR-type" evidence="5">
    <location>
        <begin position="131"/>
        <end position="229"/>
    </location>
</feature>
<dbReference type="Proteomes" id="UP000095712">
    <property type="component" value="Unassembled WGS sequence"/>
</dbReference>
<dbReference type="InterPro" id="IPR007492">
    <property type="entry name" value="LytTR_DNA-bd_dom"/>
</dbReference>
<gene>
    <name evidence="6" type="primary">mrkE</name>
    <name evidence="7" type="synonym">mrkE_1</name>
    <name evidence="6" type="ORF">ERS852478_00718</name>
    <name evidence="7" type="ORF">ERS852523_00626</name>
</gene>
<dbReference type="Pfam" id="PF00072">
    <property type="entry name" value="Response_reg"/>
    <property type="match status" value="1"/>
</dbReference>
<evidence type="ECO:0000313" key="8">
    <source>
        <dbReference type="Proteomes" id="UP000095431"/>
    </source>
</evidence>
<feature type="modified residue" description="4-aspartylphosphate" evidence="3">
    <location>
        <position position="57"/>
    </location>
</feature>